<keyword evidence="4" id="KW-0274">FAD</keyword>
<comment type="similarity">
    <text evidence="2">Belongs to the class-III pyridine nucleotide-disulfide oxidoreductase family.</text>
</comment>
<dbReference type="Proteomes" id="UP000051461">
    <property type="component" value="Unassembled WGS sequence"/>
</dbReference>
<accession>A0A0R1H130</accession>
<dbReference type="Pfam" id="PF07992">
    <property type="entry name" value="Pyr_redox_2"/>
    <property type="match status" value="1"/>
</dbReference>
<evidence type="ECO:0000256" key="5">
    <source>
        <dbReference type="ARBA" id="ARBA00023002"/>
    </source>
</evidence>
<evidence type="ECO:0000256" key="3">
    <source>
        <dbReference type="ARBA" id="ARBA00022630"/>
    </source>
</evidence>
<keyword evidence="11" id="KW-1185">Reference proteome</keyword>
<keyword evidence="6" id="KW-0558">Oxidation</keyword>
<reference evidence="10 11" key="1">
    <citation type="journal article" date="2015" name="Genome Announc.">
        <title>Expanding the biotechnology potential of lactobacilli through comparative genomics of 213 strains and associated genera.</title>
        <authorList>
            <person name="Sun Z."/>
            <person name="Harris H.M."/>
            <person name="McCann A."/>
            <person name="Guo C."/>
            <person name="Argimon S."/>
            <person name="Zhang W."/>
            <person name="Yang X."/>
            <person name="Jeffery I.B."/>
            <person name="Cooney J.C."/>
            <person name="Kagawa T.F."/>
            <person name="Liu W."/>
            <person name="Song Y."/>
            <person name="Salvetti E."/>
            <person name="Wrobel A."/>
            <person name="Rasinkangas P."/>
            <person name="Parkhill J."/>
            <person name="Rea M.C."/>
            <person name="O'Sullivan O."/>
            <person name="Ritari J."/>
            <person name="Douillard F.P."/>
            <person name="Paul Ross R."/>
            <person name="Yang R."/>
            <person name="Briner A.E."/>
            <person name="Felis G.E."/>
            <person name="de Vos W.M."/>
            <person name="Barrangou R."/>
            <person name="Klaenhammer T.R."/>
            <person name="Caufield P.W."/>
            <person name="Cui Y."/>
            <person name="Zhang H."/>
            <person name="O'Toole P.W."/>
        </authorList>
    </citation>
    <scope>NUCLEOTIDE SEQUENCE [LARGE SCALE GENOMIC DNA]</scope>
    <source>
        <strain evidence="10 11">DSM 20003</strain>
    </source>
</reference>
<evidence type="ECO:0000256" key="1">
    <source>
        <dbReference type="ARBA" id="ARBA00001974"/>
    </source>
</evidence>
<dbReference type="GO" id="GO:0016491">
    <property type="term" value="F:oxidoreductase activity"/>
    <property type="evidence" value="ECO:0007669"/>
    <property type="project" value="UniProtKB-KW"/>
</dbReference>
<dbReference type="PANTHER" id="PTHR43429">
    <property type="entry name" value="PYRIDINE NUCLEOTIDE-DISULFIDE OXIDOREDUCTASE DOMAIN-CONTAINING"/>
    <property type="match status" value="1"/>
</dbReference>
<evidence type="ECO:0000256" key="2">
    <source>
        <dbReference type="ARBA" id="ARBA00009130"/>
    </source>
</evidence>
<dbReference type="AlphaFoldDB" id="A0A0R1H130"/>
<comment type="cofactor">
    <cofactor evidence="1">
        <name>FAD</name>
        <dbReference type="ChEBI" id="CHEBI:57692"/>
    </cofactor>
</comment>
<dbReference type="PANTHER" id="PTHR43429:SF1">
    <property type="entry name" value="NAD(P)H SULFUR OXIDOREDUCTASE (COA-DEPENDENT)"/>
    <property type="match status" value="1"/>
</dbReference>
<evidence type="ECO:0000259" key="9">
    <source>
        <dbReference type="Pfam" id="PF07992"/>
    </source>
</evidence>
<evidence type="ECO:0000313" key="11">
    <source>
        <dbReference type="Proteomes" id="UP000051461"/>
    </source>
</evidence>
<feature type="domain" description="Pyridine nucleotide-disulphide oxidoreductase dimerisation" evidence="8">
    <location>
        <begin position="329"/>
        <end position="432"/>
    </location>
</feature>
<dbReference type="Gene3D" id="3.30.390.30">
    <property type="match status" value="1"/>
</dbReference>
<dbReference type="Gene3D" id="3.50.50.60">
    <property type="entry name" value="FAD/NAD(P)-binding domain"/>
    <property type="match status" value="2"/>
</dbReference>
<dbReference type="STRING" id="1423726.FC07_GL001367"/>
<dbReference type="SUPFAM" id="SSF55424">
    <property type="entry name" value="FAD/NAD-linked reductases, dimerisation (C-terminal) domain"/>
    <property type="match status" value="1"/>
</dbReference>
<name>A0A0R1H130_9LACO</name>
<sequence>MKVVVIGCTHAGTAAVQQLLTAHPDTEVTVYERNDNISFLSCGISLYLNGDVQHLEDMFYAKAADLEKLGATVRLRHDVLKVDHKNQTLLCQNLETGAVLHDTYDRLIMATGSYVVVPPLFGIEDEQVLLCKNYLQAKKIYQTAQNHHRITIVGGGYVGVELAESYARTQHDVCLIQSPAQILDTYVDAPLAAQVAQQLAAHGVQVHLNERVTGFSRDDTTNALLVEVGAKTYPTDLVIVCTGFVPNTDLLYGQVKMNPQGALLVNDYMQTSDSHIFAAGDACASYLNPAHRNVYLPVASAAVRQGRLAATNLFGPKQKNMGTQGTTAMMIFDHTLASTGLTYAQAKAFGFQAGTVTWQGDYRPAYMPSTAPLTIVLVYDRSNRQILGAQFFSKHEVAQSANTLSVCIQNQNTIDELAFVDMLFQPNFDEPFNYLNQVAQLAQQQEKQAGTTPWKKGGN</sequence>
<dbReference type="PATRIC" id="fig|1423726.3.peg.1412"/>
<organism evidence="10 11">
    <name type="scientific">Loigolactobacillus bifermentans DSM 20003</name>
    <dbReference type="NCBI Taxonomy" id="1423726"/>
    <lineage>
        <taxon>Bacteria</taxon>
        <taxon>Bacillati</taxon>
        <taxon>Bacillota</taxon>
        <taxon>Bacilli</taxon>
        <taxon>Lactobacillales</taxon>
        <taxon>Lactobacillaceae</taxon>
        <taxon>Loigolactobacillus</taxon>
    </lineage>
</organism>
<dbReference type="InterPro" id="IPR050260">
    <property type="entry name" value="FAD-bd_OxRdtase"/>
</dbReference>
<keyword evidence="5" id="KW-0560">Oxidoreductase</keyword>
<evidence type="ECO:0000256" key="7">
    <source>
        <dbReference type="ARBA" id="ARBA00023284"/>
    </source>
</evidence>
<evidence type="ECO:0000313" key="10">
    <source>
        <dbReference type="EMBL" id="KRK40165.1"/>
    </source>
</evidence>
<evidence type="ECO:0000256" key="4">
    <source>
        <dbReference type="ARBA" id="ARBA00022827"/>
    </source>
</evidence>
<dbReference type="EMBL" id="AZDA01000021">
    <property type="protein sequence ID" value="KRK40165.1"/>
    <property type="molecule type" value="Genomic_DNA"/>
</dbReference>
<dbReference type="PRINTS" id="PR00368">
    <property type="entry name" value="FADPNR"/>
</dbReference>
<dbReference type="InterPro" id="IPR016156">
    <property type="entry name" value="FAD/NAD-linked_Rdtase_dimer_sf"/>
</dbReference>
<dbReference type="PRINTS" id="PR00411">
    <property type="entry name" value="PNDRDTASEI"/>
</dbReference>
<dbReference type="InterPro" id="IPR036188">
    <property type="entry name" value="FAD/NAD-bd_sf"/>
</dbReference>
<dbReference type="RefSeq" id="WP_057903859.1">
    <property type="nucleotide sequence ID" value="NZ_AZDA01000021.1"/>
</dbReference>
<dbReference type="SUPFAM" id="SSF51905">
    <property type="entry name" value="FAD/NAD(P)-binding domain"/>
    <property type="match status" value="1"/>
</dbReference>
<comment type="caution">
    <text evidence="10">The sequence shown here is derived from an EMBL/GenBank/DDBJ whole genome shotgun (WGS) entry which is preliminary data.</text>
</comment>
<keyword evidence="3" id="KW-0285">Flavoprotein</keyword>
<keyword evidence="7" id="KW-0676">Redox-active center</keyword>
<dbReference type="OrthoDB" id="9802028at2"/>
<protein>
    <submittedName>
        <fullName evidence="10">NADH oxidase</fullName>
    </submittedName>
</protein>
<dbReference type="InterPro" id="IPR023753">
    <property type="entry name" value="FAD/NAD-binding_dom"/>
</dbReference>
<gene>
    <name evidence="10" type="ORF">FC07_GL001367</name>
</gene>
<dbReference type="Pfam" id="PF02852">
    <property type="entry name" value="Pyr_redox_dim"/>
    <property type="match status" value="1"/>
</dbReference>
<evidence type="ECO:0000256" key="6">
    <source>
        <dbReference type="ARBA" id="ARBA00023097"/>
    </source>
</evidence>
<proteinExistence type="inferred from homology"/>
<evidence type="ECO:0000259" key="8">
    <source>
        <dbReference type="Pfam" id="PF02852"/>
    </source>
</evidence>
<feature type="domain" description="FAD/NAD(P)-binding" evidence="9">
    <location>
        <begin position="1"/>
        <end position="306"/>
    </location>
</feature>
<dbReference type="InterPro" id="IPR004099">
    <property type="entry name" value="Pyr_nucl-diS_OxRdtase_dimer"/>
</dbReference>